<keyword evidence="2" id="KW-0472">Membrane</keyword>
<evidence type="ECO:0000313" key="4">
    <source>
        <dbReference type="Proteomes" id="UP000236621"/>
    </source>
</evidence>
<reference evidence="3 4" key="1">
    <citation type="submission" date="2017-08" db="EMBL/GenBank/DDBJ databases">
        <title>Harnessing the power of phylogenomics to disentangle the directionality and signatures of interkingdom host jumping in the parasitic fungal genus Tolypocladium.</title>
        <authorList>
            <person name="Quandt C.A."/>
            <person name="Patterson W."/>
            <person name="Spatafora J.W."/>
        </authorList>
    </citation>
    <scope>NUCLEOTIDE SEQUENCE [LARGE SCALE GENOMIC DNA]</scope>
    <source>
        <strain evidence="3 4">CBS 113982</strain>
    </source>
</reference>
<protein>
    <submittedName>
        <fullName evidence="3">Uncharacterized protein</fullName>
    </submittedName>
</protein>
<feature type="transmembrane region" description="Helical" evidence="2">
    <location>
        <begin position="105"/>
        <end position="129"/>
    </location>
</feature>
<evidence type="ECO:0000256" key="1">
    <source>
        <dbReference type="SAM" id="MobiDB-lite"/>
    </source>
</evidence>
<keyword evidence="4" id="KW-1185">Reference proteome</keyword>
<sequence length="310" mass="32963">MENLGINQALATTLAFGIVVCAALGTALLFFRGGASSLLRDGPRLVLVIFLANSFLWALAGFVATLLGTDEAFGCQVAVAFASAFDQLARILLEEFLFWGMKSDVQVSFGVLFPQLIIILRFVLGVIYVGVQRPQFEPVCVGTTLLLPLGIAVLATDGFIALMLFVRASSVGAFKNVSEKAPGWRRSRGLLLITSGLVVWIAMSVPMILGMQSFDLVVRTVLPAAGLLVAIVLVALSSNSLTTKYDPKASSYPPPPEPGPGHLNHRHVLSSEAIRGLHSSSNVVGGFLAGYFLILTAGERNAAELRYAAD</sequence>
<feature type="transmembrane region" description="Helical" evidence="2">
    <location>
        <begin position="12"/>
        <end position="33"/>
    </location>
</feature>
<name>A0A2K3QJB5_9HYPO</name>
<dbReference type="OrthoDB" id="5370537at2759"/>
<dbReference type="AlphaFoldDB" id="A0A2K3QJB5"/>
<organism evidence="3 4">
    <name type="scientific">Tolypocladium capitatum</name>
    <dbReference type="NCBI Taxonomy" id="45235"/>
    <lineage>
        <taxon>Eukaryota</taxon>
        <taxon>Fungi</taxon>
        <taxon>Dikarya</taxon>
        <taxon>Ascomycota</taxon>
        <taxon>Pezizomycotina</taxon>
        <taxon>Sordariomycetes</taxon>
        <taxon>Hypocreomycetidae</taxon>
        <taxon>Hypocreales</taxon>
        <taxon>Ophiocordycipitaceae</taxon>
        <taxon>Tolypocladium</taxon>
    </lineage>
</organism>
<keyword evidence="2" id="KW-0812">Transmembrane</keyword>
<proteinExistence type="predicted"/>
<feature type="transmembrane region" description="Helical" evidence="2">
    <location>
        <begin position="216"/>
        <end position="236"/>
    </location>
</feature>
<keyword evidence="2" id="KW-1133">Transmembrane helix</keyword>
<feature type="transmembrane region" description="Helical" evidence="2">
    <location>
        <begin position="45"/>
        <end position="67"/>
    </location>
</feature>
<feature type="transmembrane region" description="Helical" evidence="2">
    <location>
        <begin position="189"/>
        <end position="210"/>
    </location>
</feature>
<comment type="caution">
    <text evidence="3">The sequence shown here is derived from an EMBL/GenBank/DDBJ whole genome shotgun (WGS) entry which is preliminary data.</text>
</comment>
<evidence type="ECO:0000256" key="2">
    <source>
        <dbReference type="SAM" id="Phobius"/>
    </source>
</evidence>
<dbReference type="EMBL" id="NRSZ01000374">
    <property type="protein sequence ID" value="PNY27624.1"/>
    <property type="molecule type" value="Genomic_DNA"/>
</dbReference>
<dbReference type="Proteomes" id="UP000236621">
    <property type="component" value="Unassembled WGS sequence"/>
</dbReference>
<evidence type="ECO:0000313" key="3">
    <source>
        <dbReference type="EMBL" id="PNY27624.1"/>
    </source>
</evidence>
<gene>
    <name evidence="3" type="ORF">TCAP_02456</name>
</gene>
<feature type="region of interest" description="Disordered" evidence="1">
    <location>
        <begin position="244"/>
        <end position="265"/>
    </location>
</feature>
<feature type="transmembrane region" description="Helical" evidence="2">
    <location>
        <begin position="149"/>
        <end position="168"/>
    </location>
</feature>
<accession>A0A2K3QJB5</accession>